<feature type="transmembrane region" description="Helical" evidence="2">
    <location>
        <begin position="348"/>
        <end position="366"/>
    </location>
</feature>
<feature type="transmembrane region" description="Helical" evidence="2">
    <location>
        <begin position="168"/>
        <end position="189"/>
    </location>
</feature>
<protein>
    <recommendedName>
        <fullName evidence="5">Cation/H+ exchanger domain-containing protein</fullName>
    </recommendedName>
</protein>
<keyword evidence="2" id="KW-1133">Transmembrane helix</keyword>
<dbReference type="InterPro" id="IPR038770">
    <property type="entry name" value="Na+/solute_symporter_sf"/>
</dbReference>
<accession>A0A328CE16</accession>
<evidence type="ECO:0000256" key="2">
    <source>
        <dbReference type="SAM" id="Phobius"/>
    </source>
</evidence>
<proteinExistence type="predicted"/>
<sequence length="1518" mass="167534">MRHLLTLFIVVALLVVGSMLPGTLGGPWLPAEELVAIGLMLLLAYVAGELLRRLGLPALLGYIGTGIVLGSGLAELWPGFEPLTLITPEVITDLGGVQILVVGLIGMLAGGKVRLSELGAQGRLVARVTGAVLVTVIPLTTLAALLALEVFPDALALLATEPRATRVMIALFFGVLAFGLSPSTTIALIQDLRARGPLSTATLSVVIVGEFLLFGLFAVLLAGARVAVVPGPLTTGGLAGVLPRLGLELVLSLGLGIALGVAVASWVRLVRREVLIFMILAIFLTYLGALRLEAEPTLVFLVAGFFVQNATAGGRAMVRALEQVALPVFVVYFATVAAGFDLQAALSYLPLVLVLIAARLGALMLATRRACARAIDTRPGLAYMPGALLAQDAVVLVLAGVVAVNFPPWGPTFQSVIMATVIVYLTVGPIALKVALDRAGETRPARGLREERVLGLEEFELLEPIELVECLPPPEFDDAWLRGHIDDLRRALLDRAEATFQGPVRAQRDGLIDALIEFEAVVDHLLQDLQRWQQSIDDPPGELASEHALEALRGVQRAHGERVHQVYERVLSVEGTPLNARALEGFFDALHAMEDRQSLYRIERERELEVVRPTDGRVLRVVKAGRRVRRKIFGAGYRTVPVGRLWRYYVELSLPVQLLEVTPAVAGQYEALWRAIWAHLRSVDTFLEDLARGLEPAESDTEAPQTRASETSAHALNLFEEVFAERHAELAHQTRRCAEVSLKGFGQSLAHVYGAFVQGAARAGTSELPALRYRPSSRFDAARRATVRLRERLRRLETITRGYRAWVRLDHHVSSFVQWSQGYRVRAERAARRALGGGWHAQLERLEEALEESRDQALKTEDAASSVSWEEHYTRELRPPLLGARRAQEHLLARARQGRDTRELSELVEARIERLPVSLAVLSADPQRTLAANAPHYELPLRHWISSQVGREVALRVVDFNERAARCIEARQVALAGVEQLLEFHLVTSRRAASGPTLTGAPGPGASAASPGPAEAGRQGVERALRALTKAREQAERDEQELIRWFLVEWDRLIDRALSPIEERRLTEMQRELARQGAASFVARGESLASELLAPALRWYRVLRARVGQGAHELRDEWNRLLGAPHKPADAHQRRRALLADQEVAFSRAPAVYRRLFVPNPLDIPDFYCERSQVEHDLLASAERWARGAPEVALVSGPRGSGKRSLVRHLFPARLYALMPEPGELHLKTLNLGSFPRDEAAICQALYEAFELEGTAPTDFAGLGEHLRGALSGRHVVVLEACEHVFLRTEEGMERARAFFEMVQQSAGPIFWVLLMELASAEFLCAHLDLERALTARAELPASDSGWLEAMIMARHRVSGFDLHFESPPRGRLERLVRLQWRTPGQESARREFFEALAEHSRHNPEAALLRWLRAVRPDPLNDARVLVCPFDVRRLDVLQERPLSQRLLLAALLTHGSLSVPQAHRVLGRSVDGLRVELEALRREGFVETLLDRPDELRLRAPACAPVAAELRGQNLI</sequence>
<evidence type="ECO:0000313" key="3">
    <source>
        <dbReference type="EMBL" id="RAL25063.1"/>
    </source>
</evidence>
<dbReference type="EMBL" id="QHKO01000001">
    <property type="protein sequence ID" value="RAL25063.1"/>
    <property type="molecule type" value="Genomic_DNA"/>
</dbReference>
<feature type="transmembrane region" description="Helical" evidence="2">
    <location>
        <begin position="54"/>
        <end position="74"/>
    </location>
</feature>
<dbReference type="PANTHER" id="PTHR43021">
    <property type="entry name" value="NA(+)/H(+) ANTIPORTER-RELATED"/>
    <property type="match status" value="1"/>
</dbReference>
<name>A0A328CE16_9DELT</name>
<feature type="transmembrane region" description="Helical" evidence="2">
    <location>
        <begin position="274"/>
        <end position="292"/>
    </location>
</feature>
<organism evidence="3 4">
    <name type="scientific">Lujinxingia litoralis</name>
    <dbReference type="NCBI Taxonomy" id="2211119"/>
    <lineage>
        <taxon>Bacteria</taxon>
        <taxon>Deltaproteobacteria</taxon>
        <taxon>Bradymonadales</taxon>
        <taxon>Lujinxingiaceae</taxon>
        <taxon>Lujinxingia</taxon>
    </lineage>
</organism>
<feature type="transmembrane region" description="Helical" evidence="2">
    <location>
        <begin position="387"/>
        <end position="406"/>
    </location>
</feature>
<keyword evidence="4" id="KW-1185">Reference proteome</keyword>
<reference evidence="3 4" key="1">
    <citation type="submission" date="2018-05" db="EMBL/GenBank/DDBJ databases">
        <title>Lujinxingia marina gen. nov. sp. nov., a new facultative anaerobic member of the class Deltaproteobacteria, and proposal of Lujinxingaceae fam. nov.</title>
        <authorList>
            <person name="Li C.-M."/>
        </authorList>
    </citation>
    <scope>NUCLEOTIDE SEQUENCE [LARGE SCALE GENOMIC DNA]</scope>
    <source>
        <strain evidence="3 4">B210</strain>
    </source>
</reference>
<keyword evidence="2" id="KW-0812">Transmembrane</keyword>
<evidence type="ECO:0000256" key="1">
    <source>
        <dbReference type="SAM" id="MobiDB-lite"/>
    </source>
</evidence>
<feature type="transmembrane region" description="Helical" evidence="2">
    <location>
        <begin position="28"/>
        <end position="47"/>
    </location>
</feature>
<feature type="region of interest" description="Disordered" evidence="1">
    <location>
        <begin position="994"/>
        <end position="1020"/>
    </location>
</feature>
<feature type="transmembrane region" description="Helical" evidence="2">
    <location>
        <begin position="201"/>
        <end position="229"/>
    </location>
</feature>
<dbReference type="Proteomes" id="UP000249169">
    <property type="component" value="Unassembled WGS sequence"/>
</dbReference>
<feature type="transmembrane region" description="Helical" evidence="2">
    <location>
        <begin position="298"/>
        <end position="317"/>
    </location>
</feature>
<feature type="transmembrane region" description="Helical" evidence="2">
    <location>
        <begin position="249"/>
        <end position="267"/>
    </location>
</feature>
<feature type="transmembrane region" description="Helical" evidence="2">
    <location>
        <begin position="94"/>
        <end position="113"/>
    </location>
</feature>
<dbReference type="Gene3D" id="1.20.1530.20">
    <property type="match status" value="1"/>
</dbReference>
<feature type="compositionally biased region" description="Low complexity" evidence="1">
    <location>
        <begin position="994"/>
        <end position="1017"/>
    </location>
</feature>
<evidence type="ECO:0000313" key="4">
    <source>
        <dbReference type="Proteomes" id="UP000249169"/>
    </source>
</evidence>
<dbReference type="RefSeq" id="WP_111728235.1">
    <property type="nucleotide sequence ID" value="NZ_QHKO01000001.1"/>
</dbReference>
<dbReference type="OrthoDB" id="5493617at2"/>
<comment type="caution">
    <text evidence="3">The sequence shown here is derived from an EMBL/GenBank/DDBJ whole genome shotgun (WGS) entry which is preliminary data.</text>
</comment>
<dbReference type="PANTHER" id="PTHR43021:SF2">
    <property type="entry name" value="CATION_H+ EXCHANGER DOMAIN-CONTAINING PROTEIN"/>
    <property type="match status" value="1"/>
</dbReference>
<keyword evidence="2" id="KW-0472">Membrane</keyword>
<gene>
    <name evidence="3" type="ORF">DL240_02285</name>
</gene>
<evidence type="ECO:0008006" key="5">
    <source>
        <dbReference type="Google" id="ProtNLM"/>
    </source>
</evidence>
<feature type="transmembrane region" description="Helical" evidence="2">
    <location>
        <begin position="324"/>
        <end position="342"/>
    </location>
</feature>
<feature type="transmembrane region" description="Helical" evidence="2">
    <location>
        <begin position="125"/>
        <end position="148"/>
    </location>
</feature>